<dbReference type="SFLD" id="SFLDF00027">
    <property type="entry name" value="p-type_atpase"/>
    <property type="match status" value="1"/>
</dbReference>
<dbReference type="PROSITE" id="PS00154">
    <property type="entry name" value="ATPASE_E1_E2"/>
    <property type="match status" value="1"/>
</dbReference>
<dbReference type="AlphaFoldDB" id="A0A942E6V9"/>
<dbReference type="Pfam" id="PF00689">
    <property type="entry name" value="Cation_ATPase_C"/>
    <property type="match status" value="1"/>
</dbReference>
<dbReference type="RefSeq" id="WP_188257134.1">
    <property type="nucleotide sequence ID" value="NZ_JABVCF010000014.1"/>
</dbReference>
<dbReference type="InterPro" id="IPR004014">
    <property type="entry name" value="ATPase_P-typ_cation-transptr_N"/>
</dbReference>
<feature type="domain" description="Cation-transporting P-type ATPase N-terminal" evidence="20">
    <location>
        <begin position="54"/>
        <end position="127"/>
    </location>
</feature>
<dbReference type="SUPFAM" id="SSF81653">
    <property type="entry name" value="Calcium ATPase, transduction domain A"/>
    <property type="match status" value="1"/>
</dbReference>
<proteinExistence type="inferred from homology"/>
<dbReference type="GO" id="GO:0015444">
    <property type="term" value="F:P-type magnesium transporter activity"/>
    <property type="evidence" value="ECO:0007669"/>
    <property type="project" value="UniProtKB-EC"/>
</dbReference>
<dbReference type="PRINTS" id="PR01836">
    <property type="entry name" value="MGATPASE"/>
</dbReference>
<comment type="caution">
    <text evidence="21">The sequence shown here is derived from an EMBL/GenBank/DDBJ whole genome shotgun (WGS) entry which is preliminary data.</text>
</comment>
<keyword evidence="14 19" id="KW-1133">Transmembrane helix</keyword>
<name>A0A942E6V9_9HYPH</name>
<dbReference type="InterPro" id="IPR006068">
    <property type="entry name" value="ATPase_P-typ_cation-transptr_C"/>
</dbReference>
<evidence type="ECO:0000256" key="10">
    <source>
        <dbReference type="ARBA" id="ARBA00022741"/>
    </source>
</evidence>
<dbReference type="SUPFAM" id="SSF81665">
    <property type="entry name" value="Calcium ATPase, transmembrane domain M"/>
    <property type="match status" value="1"/>
</dbReference>
<dbReference type="Pfam" id="PF00122">
    <property type="entry name" value="E1-E2_ATPase"/>
    <property type="match status" value="1"/>
</dbReference>
<dbReference type="NCBIfam" id="TIGR01524">
    <property type="entry name" value="ATPase-IIIB_Mg"/>
    <property type="match status" value="1"/>
</dbReference>
<dbReference type="InterPro" id="IPR044492">
    <property type="entry name" value="P_typ_ATPase_HD_dom"/>
</dbReference>
<feature type="transmembrane region" description="Helical" evidence="19">
    <location>
        <begin position="853"/>
        <end position="877"/>
    </location>
</feature>
<dbReference type="NCBIfam" id="TIGR01494">
    <property type="entry name" value="ATPase_P-type"/>
    <property type="match status" value="2"/>
</dbReference>
<dbReference type="Pfam" id="PF13246">
    <property type="entry name" value="Cation_ATPase"/>
    <property type="match status" value="1"/>
</dbReference>
<dbReference type="SFLD" id="SFLDS00003">
    <property type="entry name" value="Haloacid_Dehalogenase"/>
    <property type="match status" value="1"/>
</dbReference>
<evidence type="ECO:0000256" key="4">
    <source>
        <dbReference type="ARBA" id="ARBA00012786"/>
    </source>
</evidence>
<comment type="catalytic activity">
    <reaction evidence="17">
        <text>Mg(2+)(out) + ATP + H2O = Mg(2+)(in) + ADP + phosphate + H(+)</text>
        <dbReference type="Rhea" id="RHEA:10260"/>
        <dbReference type="ChEBI" id="CHEBI:15377"/>
        <dbReference type="ChEBI" id="CHEBI:15378"/>
        <dbReference type="ChEBI" id="CHEBI:18420"/>
        <dbReference type="ChEBI" id="CHEBI:30616"/>
        <dbReference type="ChEBI" id="CHEBI:43474"/>
        <dbReference type="ChEBI" id="CHEBI:456216"/>
        <dbReference type="EC" id="7.2.2.14"/>
    </reaction>
</comment>
<dbReference type="Gene3D" id="1.20.1110.10">
    <property type="entry name" value="Calcium-transporting ATPase, transmembrane domain"/>
    <property type="match status" value="1"/>
</dbReference>
<dbReference type="SMART" id="SM00831">
    <property type="entry name" value="Cation_ATPase_N"/>
    <property type="match status" value="1"/>
</dbReference>
<keyword evidence="9 19" id="KW-0812">Transmembrane</keyword>
<feature type="transmembrane region" description="Helical" evidence="19">
    <location>
        <begin position="103"/>
        <end position="123"/>
    </location>
</feature>
<dbReference type="InterPro" id="IPR023299">
    <property type="entry name" value="ATPase_P-typ_cyto_dom_N"/>
</dbReference>
<evidence type="ECO:0000259" key="20">
    <source>
        <dbReference type="SMART" id="SM00831"/>
    </source>
</evidence>
<dbReference type="Gene3D" id="2.70.150.10">
    <property type="entry name" value="Calcium-transporting ATPase, cytoplasmic transduction domain A"/>
    <property type="match status" value="1"/>
</dbReference>
<dbReference type="InterPro" id="IPR023298">
    <property type="entry name" value="ATPase_P-typ_TM_dom_sf"/>
</dbReference>
<dbReference type="SUPFAM" id="SSF56784">
    <property type="entry name" value="HAD-like"/>
    <property type="match status" value="1"/>
</dbReference>
<dbReference type="InterPro" id="IPR023214">
    <property type="entry name" value="HAD_sf"/>
</dbReference>
<evidence type="ECO:0000256" key="13">
    <source>
        <dbReference type="ARBA" id="ARBA00022967"/>
    </source>
</evidence>
<dbReference type="Proteomes" id="UP000680348">
    <property type="component" value="Unassembled WGS sequence"/>
</dbReference>
<feature type="region of interest" description="Disordered" evidence="18">
    <location>
        <begin position="1"/>
        <end position="50"/>
    </location>
</feature>
<evidence type="ECO:0000256" key="6">
    <source>
        <dbReference type="ARBA" id="ARBA00022475"/>
    </source>
</evidence>
<feature type="transmembrane region" description="Helical" evidence="19">
    <location>
        <begin position="828"/>
        <end position="847"/>
    </location>
</feature>
<keyword evidence="6" id="KW-1003">Cell membrane</keyword>
<evidence type="ECO:0000256" key="11">
    <source>
        <dbReference type="ARBA" id="ARBA00022840"/>
    </source>
</evidence>
<feature type="compositionally biased region" description="Basic and acidic residues" evidence="18">
    <location>
        <begin position="36"/>
        <end position="46"/>
    </location>
</feature>
<evidence type="ECO:0000256" key="9">
    <source>
        <dbReference type="ARBA" id="ARBA00022692"/>
    </source>
</evidence>
<evidence type="ECO:0000256" key="5">
    <source>
        <dbReference type="ARBA" id="ARBA00013555"/>
    </source>
</evidence>
<reference evidence="21" key="1">
    <citation type="submission" date="2021-04" db="EMBL/GenBank/DDBJ databases">
        <title>Pseudaminobacter soli sp. nov., isolated from paddy soil contaminated by heavy metals.</title>
        <authorList>
            <person name="Zhang K."/>
        </authorList>
    </citation>
    <scope>NUCLEOTIDE SEQUENCE</scope>
    <source>
        <strain evidence="21">19-2017</strain>
    </source>
</reference>
<dbReference type="PANTHER" id="PTHR42861">
    <property type="entry name" value="CALCIUM-TRANSPORTING ATPASE"/>
    <property type="match status" value="1"/>
</dbReference>
<comment type="similarity">
    <text evidence="3">Belongs to the cation transport ATPase (P-type) (TC 3.A.3) family. Type IIIB subfamily.</text>
</comment>
<keyword evidence="8" id="KW-0597">Phosphoprotein</keyword>
<dbReference type="EC" id="7.2.2.14" evidence="4"/>
<evidence type="ECO:0000256" key="12">
    <source>
        <dbReference type="ARBA" id="ARBA00022842"/>
    </source>
</evidence>
<evidence type="ECO:0000256" key="19">
    <source>
        <dbReference type="SAM" id="Phobius"/>
    </source>
</evidence>
<evidence type="ECO:0000313" key="21">
    <source>
        <dbReference type="EMBL" id="MBS3651585.1"/>
    </source>
</evidence>
<feature type="transmembrane region" description="Helical" evidence="19">
    <location>
        <begin position="129"/>
        <end position="147"/>
    </location>
</feature>
<evidence type="ECO:0000256" key="7">
    <source>
        <dbReference type="ARBA" id="ARBA00022519"/>
    </source>
</evidence>
<feature type="transmembrane region" description="Helical" evidence="19">
    <location>
        <begin position="767"/>
        <end position="790"/>
    </location>
</feature>
<keyword evidence="11" id="KW-0067">ATP-binding</keyword>
<comment type="function">
    <text evidence="1">Mediates magnesium influx to the cytosol.</text>
</comment>
<keyword evidence="13" id="KW-1278">Translocase</keyword>
<sequence length="905" mass="97920">MGAADPPALCGWDSAHRANPAVSSLRRDQTDPPDDRDDHARPDGAKLRASCAPDPWFRPLSELLVDFRSSPDGLSADEAARRLVSQGPNLLEEPRRQHLLFAFLRRFGNPLVLVLLFAALTAALTNERASFLIIATIVFLSVLIDFVQEHRAEKAADALRQRVALSVRVVRQGQTKEVPAADLVTGDIVLLAAGNLVPADCRLVEARDLFVNEALLTGESFPVEKDAGDAPDTLTSTSTLENGVFMGSSVVSGTARALVVATGRATRLGAIAGALNREPSPTAFTLGIRSFGMLIVRLTVLLVLFVLLVNLLFHRPLMESFLFALALAVGLTPELLPMVVSVTLARGAIRMANKQVIVKRLSAIQDLGAMDVLCSDKTGTLTESRIKLVRRVDIAGNESGDVLQWAYVNAGFETGLKSPLDDAILASAPIDLAAWRKIDEVPFDFERRRVSVLAERDGRRFLIVKGAPEDVIGHSSSYALAGGDATRPLDETARTTALATLRQLGDEGFRVLGVAWREVEVSRDHAGIADESELTFAGFAVFLDPPKESARAALEALYALGVAVKIVTGDNERVTRHVCESLGIPMGSILNGPDLAKLSDEALSARLAGTTLFCRVTPPQKARVIAELRRRGNVVGYLGDGINDAPSLRAADVGLSVEGAVDVAREAAAMILLKHDLGVVAGGVREGRRTFANIMKYVMMGTSSNFGNMFSMAGAVLVLPFLPMQPVQILLNNLLYDTSEIAIPLDRVDDDMISKPRHWDMNFIQNFMLVLGPVSSLFDFATFALLLWVFNASEALFQTGWFVESLATQVLVIFVIRTSARPWLSRPHPALAASSLGIVALALALPFTPLGAWFGFVPVPAHVLLTLAAVTAFYLVVAEQVKHWFFLRAHVVREQGGRLHQHRQA</sequence>
<evidence type="ECO:0000256" key="17">
    <source>
        <dbReference type="ARBA" id="ARBA00047295"/>
    </source>
</evidence>
<keyword evidence="12" id="KW-0460">Magnesium</keyword>
<dbReference type="Gene3D" id="3.40.1110.10">
    <property type="entry name" value="Calcium-transporting ATPase, cytoplasmic domain N"/>
    <property type="match status" value="1"/>
</dbReference>
<evidence type="ECO:0000256" key="15">
    <source>
        <dbReference type="ARBA" id="ARBA00023136"/>
    </source>
</evidence>
<dbReference type="Pfam" id="PF00690">
    <property type="entry name" value="Cation_ATPase_N"/>
    <property type="match status" value="1"/>
</dbReference>
<dbReference type="GO" id="GO:0016887">
    <property type="term" value="F:ATP hydrolysis activity"/>
    <property type="evidence" value="ECO:0007669"/>
    <property type="project" value="InterPro"/>
</dbReference>
<dbReference type="InterPro" id="IPR018303">
    <property type="entry name" value="ATPase_P-typ_P_site"/>
</dbReference>
<evidence type="ECO:0000256" key="1">
    <source>
        <dbReference type="ARBA" id="ARBA00003954"/>
    </source>
</evidence>
<evidence type="ECO:0000256" key="18">
    <source>
        <dbReference type="SAM" id="MobiDB-lite"/>
    </source>
</evidence>
<dbReference type="InterPro" id="IPR008250">
    <property type="entry name" value="ATPase_P-typ_transduc_dom_A_sf"/>
</dbReference>
<evidence type="ECO:0000256" key="2">
    <source>
        <dbReference type="ARBA" id="ARBA00004429"/>
    </source>
</evidence>
<keyword evidence="15 19" id="KW-0472">Membrane</keyword>
<organism evidence="21 22">
    <name type="scientific">Pseudaminobacter soli</name>
    <name type="common">ex Zhang et al. 2022</name>
    <dbReference type="NCBI Taxonomy" id="2831468"/>
    <lineage>
        <taxon>Bacteria</taxon>
        <taxon>Pseudomonadati</taxon>
        <taxon>Pseudomonadota</taxon>
        <taxon>Alphaproteobacteria</taxon>
        <taxon>Hyphomicrobiales</taxon>
        <taxon>Phyllobacteriaceae</taxon>
        <taxon>Pseudaminobacter</taxon>
    </lineage>
</organism>
<dbReference type="InterPro" id="IPR036412">
    <property type="entry name" value="HAD-like_sf"/>
</dbReference>
<gene>
    <name evidence="21" type="primary">mgtA</name>
    <name evidence="21" type="ORF">KEU06_23485</name>
</gene>
<feature type="transmembrane region" description="Helical" evidence="19">
    <location>
        <begin position="320"/>
        <end position="345"/>
    </location>
</feature>
<dbReference type="InterPro" id="IPR006415">
    <property type="entry name" value="P-type_ATPase_IIIB"/>
</dbReference>
<dbReference type="FunFam" id="3.40.50.1000:FF:000001">
    <property type="entry name" value="Phospholipid-transporting ATPase IC"/>
    <property type="match status" value="1"/>
</dbReference>
<dbReference type="SFLD" id="SFLDG00002">
    <property type="entry name" value="C1.7:_P-type_atpase_like"/>
    <property type="match status" value="1"/>
</dbReference>
<evidence type="ECO:0000256" key="3">
    <source>
        <dbReference type="ARBA" id="ARBA00008746"/>
    </source>
</evidence>
<dbReference type="InterPro" id="IPR059000">
    <property type="entry name" value="ATPase_P-type_domA"/>
</dbReference>
<keyword evidence="22" id="KW-1185">Reference proteome</keyword>
<dbReference type="EMBL" id="JAGWCR010000014">
    <property type="protein sequence ID" value="MBS3651585.1"/>
    <property type="molecule type" value="Genomic_DNA"/>
</dbReference>
<dbReference type="GO" id="GO:0005524">
    <property type="term" value="F:ATP binding"/>
    <property type="evidence" value="ECO:0007669"/>
    <property type="project" value="UniProtKB-KW"/>
</dbReference>
<feature type="transmembrane region" description="Helical" evidence="19">
    <location>
        <begin position="796"/>
        <end position="816"/>
    </location>
</feature>
<dbReference type="GO" id="GO:0005886">
    <property type="term" value="C:plasma membrane"/>
    <property type="evidence" value="ECO:0007669"/>
    <property type="project" value="UniProtKB-SubCell"/>
</dbReference>
<comment type="subcellular location">
    <subcellularLocation>
        <location evidence="2">Cell inner membrane</location>
        <topology evidence="2">Multi-pass membrane protein</topology>
    </subcellularLocation>
</comment>
<evidence type="ECO:0000256" key="16">
    <source>
        <dbReference type="ARBA" id="ARBA00029806"/>
    </source>
</evidence>
<dbReference type="InterPro" id="IPR001757">
    <property type="entry name" value="P_typ_ATPase"/>
</dbReference>
<protein>
    <recommendedName>
        <fullName evidence="5">Magnesium-transporting ATPase, P-type 1</fullName>
        <ecNumber evidence="4">7.2.2.14</ecNumber>
    </recommendedName>
    <alternativeName>
        <fullName evidence="16">Mg(2+) transport ATPase, P-type 1</fullName>
    </alternativeName>
</protein>
<accession>A0A942E6V9</accession>
<feature type="transmembrane region" description="Helical" evidence="19">
    <location>
        <begin position="294"/>
        <end position="314"/>
    </location>
</feature>
<evidence type="ECO:0000256" key="8">
    <source>
        <dbReference type="ARBA" id="ARBA00022553"/>
    </source>
</evidence>
<dbReference type="Gene3D" id="3.40.50.1000">
    <property type="entry name" value="HAD superfamily/HAD-like"/>
    <property type="match status" value="1"/>
</dbReference>
<keyword evidence="7" id="KW-0997">Cell inner membrane</keyword>
<evidence type="ECO:0000313" key="22">
    <source>
        <dbReference type="Proteomes" id="UP000680348"/>
    </source>
</evidence>
<keyword evidence="10" id="KW-0547">Nucleotide-binding</keyword>
<evidence type="ECO:0000256" key="14">
    <source>
        <dbReference type="ARBA" id="ARBA00022989"/>
    </source>
</evidence>